<reference evidence="8 9" key="1">
    <citation type="journal article" date="2018" name="Genome Announc.">
        <title>Genome Sequence of Geothermobacter sp. HR-1 Iron Reducer from the Loihi Seamount.</title>
        <authorList>
            <person name="Smith H."/>
            <person name="Abuyen K."/>
            <person name="Tremblay J."/>
            <person name="Savalia P."/>
            <person name="Perez-Rodriguez I."/>
            <person name="Emerson D."/>
            <person name="Tully B."/>
            <person name="Amend J."/>
        </authorList>
    </citation>
    <scope>NUCLEOTIDE SEQUENCE [LARGE SCALE GENOMIC DNA]</scope>
    <source>
        <strain evidence="8 9">HR-1</strain>
    </source>
</reference>
<comment type="similarity">
    <text evidence="1 6">Belongs to the glutaredoxin family.</text>
</comment>
<dbReference type="PROSITE" id="PS00195">
    <property type="entry name" value="GLUTAREDOXIN_1"/>
    <property type="match status" value="1"/>
</dbReference>
<gene>
    <name evidence="8" type="primary">grxC</name>
    <name evidence="8" type="ORF">C2E25_00320</name>
</gene>
<dbReference type="RefSeq" id="WP_103113955.1">
    <property type="nucleotide sequence ID" value="NZ_PPFX01000001.1"/>
</dbReference>
<dbReference type="PRINTS" id="PR00160">
    <property type="entry name" value="GLUTAREDOXIN"/>
</dbReference>
<evidence type="ECO:0000259" key="7">
    <source>
        <dbReference type="Pfam" id="PF00462"/>
    </source>
</evidence>
<dbReference type="PROSITE" id="PS51354">
    <property type="entry name" value="GLUTAREDOXIN_2"/>
    <property type="match status" value="1"/>
</dbReference>
<dbReference type="GO" id="GO:0034599">
    <property type="term" value="P:cellular response to oxidative stress"/>
    <property type="evidence" value="ECO:0007669"/>
    <property type="project" value="TreeGrafter"/>
</dbReference>
<protein>
    <recommendedName>
        <fullName evidence="6">Glutaredoxin</fullName>
    </recommendedName>
</protein>
<keyword evidence="6" id="KW-0963">Cytoplasm</keyword>
<dbReference type="Pfam" id="PF00462">
    <property type="entry name" value="Glutaredoxin"/>
    <property type="match status" value="1"/>
</dbReference>
<dbReference type="EMBL" id="PPFX01000001">
    <property type="protein sequence ID" value="PNU21842.1"/>
    <property type="molecule type" value="Genomic_DNA"/>
</dbReference>
<evidence type="ECO:0000256" key="1">
    <source>
        <dbReference type="ARBA" id="ARBA00007787"/>
    </source>
</evidence>
<comment type="function">
    <text evidence="6">Has a glutathione-disulfide oxidoreductase activity in the presence of NADPH and glutathione reductase. Reduces low molecular weight disulfides and proteins.</text>
</comment>
<evidence type="ECO:0000313" key="9">
    <source>
        <dbReference type="Proteomes" id="UP000236340"/>
    </source>
</evidence>
<comment type="caution">
    <text evidence="8">The sequence shown here is derived from an EMBL/GenBank/DDBJ whole genome shotgun (WGS) entry which is preliminary data.</text>
</comment>
<dbReference type="OrthoDB" id="9814618at2"/>
<dbReference type="GO" id="GO:0005737">
    <property type="term" value="C:cytoplasm"/>
    <property type="evidence" value="ECO:0007669"/>
    <property type="project" value="TreeGrafter"/>
</dbReference>
<keyword evidence="4" id="KW-1015">Disulfide bond</keyword>
<dbReference type="InterPro" id="IPR014025">
    <property type="entry name" value="Glutaredoxin_subgr"/>
</dbReference>
<sequence>MSSIEIYTKNYCPYCRRAKELLKIKGVDFVEYEVSDDPDKEQEMVQRSGRRTVPQIFINDSRIGGCDELFTLDERGELDAILKAETLS</sequence>
<feature type="domain" description="Glutaredoxin" evidence="7">
    <location>
        <begin position="4"/>
        <end position="62"/>
    </location>
</feature>
<dbReference type="Proteomes" id="UP000236340">
    <property type="component" value="Unassembled WGS sequence"/>
</dbReference>
<dbReference type="InterPro" id="IPR036249">
    <property type="entry name" value="Thioredoxin-like_sf"/>
</dbReference>
<evidence type="ECO:0000256" key="2">
    <source>
        <dbReference type="ARBA" id="ARBA00022448"/>
    </source>
</evidence>
<dbReference type="InterPro" id="IPR011767">
    <property type="entry name" value="GLR_AS"/>
</dbReference>
<dbReference type="SUPFAM" id="SSF52833">
    <property type="entry name" value="Thioredoxin-like"/>
    <property type="match status" value="1"/>
</dbReference>
<dbReference type="PANTHER" id="PTHR45694:SF18">
    <property type="entry name" value="GLUTAREDOXIN-1-RELATED"/>
    <property type="match status" value="1"/>
</dbReference>
<dbReference type="PANTHER" id="PTHR45694">
    <property type="entry name" value="GLUTAREDOXIN 2"/>
    <property type="match status" value="1"/>
</dbReference>
<keyword evidence="2 6" id="KW-0813">Transport</keyword>
<dbReference type="GO" id="GO:0015038">
    <property type="term" value="F:glutathione disulfide oxidoreductase activity"/>
    <property type="evidence" value="ECO:0007669"/>
    <property type="project" value="UniProtKB-UniRule"/>
</dbReference>
<dbReference type="InterPro" id="IPR002109">
    <property type="entry name" value="Glutaredoxin"/>
</dbReference>
<evidence type="ECO:0000256" key="3">
    <source>
        <dbReference type="ARBA" id="ARBA00022982"/>
    </source>
</evidence>
<evidence type="ECO:0000313" key="8">
    <source>
        <dbReference type="EMBL" id="PNU21842.1"/>
    </source>
</evidence>
<dbReference type="NCBIfam" id="TIGR02181">
    <property type="entry name" value="GRX_bact"/>
    <property type="match status" value="1"/>
</dbReference>
<dbReference type="AlphaFoldDB" id="A0A2K2HEY3"/>
<organism evidence="8 9">
    <name type="scientific">Geothermobacter hydrogeniphilus</name>
    <dbReference type="NCBI Taxonomy" id="1969733"/>
    <lineage>
        <taxon>Bacteria</taxon>
        <taxon>Pseudomonadati</taxon>
        <taxon>Thermodesulfobacteriota</taxon>
        <taxon>Desulfuromonadia</taxon>
        <taxon>Desulfuromonadales</taxon>
        <taxon>Geothermobacteraceae</taxon>
        <taxon>Geothermobacter</taxon>
    </lineage>
</organism>
<name>A0A2K2HEY3_9BACT</name>
<keyword evidence="5 6" id="KW-0676">Redox-active center</keyword>
<dbReference type="InterPro" id="IPR011900">
    <property type="entry name" value="GRX_bact"/>
</dbReference>
<dbReference type="FunFam" id="3.40.30.10:FF:000018">
    <property type="entry name" value="Glutaredoxin"/>
    <property type="match status" value="1"/>
</dbReference>
<evidence type="ECO:0000256" key="4">
    <source>
        <dbReference type="ARBA" id="ARBA00023157"/>
    </source>
</evidence>
<dbReference type="Gene3D" id="3.40.30.10">
    <property type="entry name" value="Glutaredoxin"/>
    <property type="match status" value="1"/>
</dbReference>
<proteinExistence type="inferred from homology"/>
<dbReference type="CDD" id="cd03418">
    <property type="entry name" value="GRX_GRXb_1_3_like"/>
    <property type="match status" value="1"/>
</dbReference>
<keyword evidence="3 6" id="KW-0249">Electron transport</keyword>
<accession>A0A2K2HEY3</accession>
<evidence type="ECO:0000256" key="5">
    <source>
        <dbReference type="ARBA" id="ARBA00023284"/>
    </source>
</evidence>
<dbReference type="GO" id="GO:0045454">
    <property type="term" value="P:cell redox homeostasis"/>
    <property type="evidence" value="ECO:0007669"/>
    <property type="project" value="InterPro"/>
</dbReference>
<evidence type="ECO:0000256" key="6">
    <source>
        <dbReference type="RuleBase" id="RU364065"/>
    </source>
</evidence>